<dbReference type="Proteomes" id="UP000236546">
    <property type="component" value="Unassembled WGS sequence"/>
</dbReference>
<dbReference type="OrthoDB" id="2122308at2759"/>
<organism evidence="2 3">
    <name type="scientific">Trichoderma gamsii</name>
    <dbReference type="NCBI Taxonomy" id="398673"/>
    <lineage>
        <taxon>Eukaryota</taxon>
        <taxon>Fungi</taxon>
        <taxon>Dikarya</taxon>
        <taxon>Ascomycota</taxon>
        <taxon>Pezizomycotina</taxon>
        <taxon>Sordariomycetes</taxon>
        <taxon>Hypocreomycetidae</taxon>
        <taxon>Hypocreales</taxon>
        <taxon>Hypocreaceae</taxon>
        <taxon>Trichoderma</taxon>
    </lineage>
</organism>
<protein>
    <recommendedName>
        <fullName evidence="4">Hyaluronan/mRNA-binding protein domain-containing protein</fullName>
    </recommendedName>
</protein>
<feature type="region of interest" description="Disordered" evidence="1">
    <location>
        <begin position="233"/>
        <end position="263"/>
    </location>
</feature>
<evidence type="ECO:0000313" key="3">
    <source>
        <dbReference type="Proteomes" id="UP000236546"/>
    </source>
</evidence>
<feature type="compositionally biased region" description="Polar residues" evidence="1">
    <location>
        <begin position="35"/>
        <end position="68"/>
    </location>
</feature>
<reference evidence="2 3" key="1">
    <citation type="submission" date="2017-02" db="EMBL/GenBank/DDBJ databases">
        <title>Genomes of Trichoderma spp. with biocontrol activity.</title>
        <authorList>
            <person name="Gardiner D."/>
            <person name="Kazan K."/>
            <person name="Vos C."/>
            <person name="Harvey P."/>
        </authorList>
    </citation>
    <scope>NUCLEOTIDE SEQUENCE [LARGE SCALE GENOMIC DNA]</scope>
    <source>
        <strain evidence="2 3">A5MH</strain>
    </source>
</reference>
<evidence type="ECO:0000313" key="2">
    <source>
        <dbReference type="EMBL" id="PNP41593.1"/>
    </source>
</evidence>
<sequence length="263" mass="28512">MGPVVASVASGHAIYDAIEPPLDVLGKNARGNGDARTSSIQVSSPGSIQSTSSEPATAAYTHTHTFSRGNKKGLPPPSKSHWHPVPANASSPYSNFVSLPTNQRPIHRQKPPPATASVLPLLRLALVLSPPTNPSIKMTRSHKYGERDHKGLADGSVSPTEQLPRFFAKSGYVDVDPKKVKKDGNGKGNWGSVGEEVIDQNFRFTNARRRSNSFSHHNLSDFKTKFEVNEMDPLYDESLHGPIDEENGDDLSKTDSTESVHSV</sequence>
<feature type="region of interest" description="Disordered" evidence="1">
    <location>
        <begin position="133"/>
        <end position="160"/>
    </location>
</feature>
<proteinExistence type="predicted"/>
<gene>
    <name evidence="2" type="ORF">TGAMA5MH_06522</name>
</gene>
<dbReference type="AlphaFoldDB" id="A0A2K0T7T8"/>
<name>A0A2K0T7T8_9HYPO</name>
<dbReference type="EMBL" id="MTYH01000056">
    <property type="protein sequence ID" value="PNP41593.1"/>
    <property type="molecule type" value="Genomic_DNA"/>
</dbReference>
<feature type="compositionally biased region" description="Basic and acidic residues" evidence="1">
    <location>
        <begin position="250"/>
        <end position="263"/>
    </location>
</feature>
<evidence type="ECO:0000256" key="1">
    <source>
        <dbReference type="SAM" id="MobiDB-lite"/>
    </source>
</evidence>
<feature type="compositionally biased region" description="Polar residues" evidence="1">
    <location>
        <begin position="88"/>
        <end position="104"/>
    </location>
</feature>
<comment type="caution">
    <text evidence="2">The sequence shown here is derived from an EMBL/GenBank/DDBJ whole genome shotgun (WGS) entry which is preliminary data.</text>
</comment>
<accession>A0A2K0T7T8</accession>
<feature type="compositionally biased region" description="Basic and acidic residues" evidence="1">
    <location>
        <begin position="143"/>
        <end position="152"/>
    </location>
</feature>
<feature type="region of interest" description="Disordered" evidence="1">
    <location>
        <begin position="23"/>
        <end position="112"/>
    </location>
</feature>
<evidence type="ECO:0008006" key="4">
    <source>
        <dbReference type="Google" id="ProtNLM"/>
    </source>
</evidence>